<evidence type="ECO:0000256" key="2">
    <source>
        <dbReference type="ARBA" id="ARBA00012280"/>
    </source>
</evidence>
<dbReference type="NCBIfam" id="NF006914">
    <property type="entry name" value="PRK09404.1"/>
    <property type="match status" value="1"/>
</dbReference>
<sequence length="926" mass="105191">MKEKAYDHAPVSFGTNLGLVLEYFDMYLEDPDSVSEEMQILFETILQNEGQISSPKTGGSNSKLENIIKWVMDIRTYGHLDADVYPVYPPEVKNKPDFSFENYGFTEEDVKSVDVETISPYLVDTFDNALDALNHLKETYTSPLSFEFSHINNEEEREWFKEYAETKGRPSYDNKDKIELFKSLSKVEGFEKYLQKNFVGAKRFSIEGVDSLVPMLNHLLKKMSEDKLQHLQIGMAHRGRLNVLTHVLQKPYEMMLSEFMSTDAMKFLPEDGSLEITNGWMGDVKYHLGGIKTRKDNGIEQTVTLANNPSHLEIVGPVVQGKTRAAQEKNDVKGSSEQNANDAFAVVIHGDAAFPAQGVNPEAMNMSDLRGYTVGGSVHIITNNRIGFTTEEWDGRSTLYSSDIAKGFDIPVLHVNNDKPEYVLKAIELAFSYRQKFNRDIVIDLIGYRRMGHNEMDEPMTTNPMLYNEIKEYPTIEHLYGDQLVEESVISKDEKTQIIDDVEKEIRNAHDKIDKKDTIVSGEIEHPDFIFEKQKNEVDESITKERLEKINNELLTYEGEFEVFKKLSKVLERRKLPFEDDSVGIDWGHAEALAFATLLQDGTPIRISGEDAERGTFAHRNAVLHDPMSGEEYTPLKNISDAKASFDIHNSPLSELAALAYEYGYNVQNKDVLTIWEAQYGDFVNMAQPIIDTFISAAHSKWGEVTGLTMLLPHAQEGQGPEHSSSRIERFLQLCAENNMTVANLSSSANYFHLLRRQAQNLNTDLTRPLILASPKSLLRNQTASKSVSEFINGKFEEIIYENDNPKAVKTVLVASGKIAVELEESLKKEEDDSKLLIKLEQLYPFPKEEIKEVLDSLPKLKEVRFVQEEPKNQGSYRFVEPNLRELLDDKVEFNYVGRNESASPAEGNAGIYKLIQDKILKEALK</sequence>
<comment type="catalytic activity">
    <reaction evidence="6">
        <text>N(6)-[(R)-lipoyl]-L-lysyl-[protein] + 2-oxoglutarate + H(+) = N(6)-[(R)-S(8)-succinyldihydrolipoyl]-L-lysyl-[protein] + CO2</text>
        <dbReference type="Rhea" id="RHEA:12188"/>
        <dbReference type="Rhea" id="RHEA-COMP:10474"/>
        <dbReference type="Rhea" id="RHEA-COMP:20092"/>
        <dbReference type="ChEBI" id="CHEBI:15378"/>
        <dbReference type="ChEBI" id="CHEBI:16526"/>
        <dbReference type="ChEBI" id="CHEBI:16810"/>
        <dbReference type="ChEBI" id="CHEBI:83099"/>
        <dbReference type="ChEBI" id="CHEBI:83120"/>
        <dbReference type="EC" id="1.2.4.2"/>
    </reaction>
</comment>
<comment type="cofactor">
    <cofactor evidence="1">
        <name>thiamine diphosphate</name>
        <dbReference type="ChEBI" id="CHEBI:58937"/>
    </cofactor>
</comment>
<dbReference type="PANTHER" id="PTHR23152:SF4">
    <property type="entry name" value="2-OXOADIPATE DEHYDROGENASE COMPLEX COMPONENT E1"/>
    <property type="match status" value="1"/>
</dbReference>
<dbReference type="Pfam" id="PF16870">
    <property type="entry name" value="OxoGdeHyase_C"/>
    <property type="match status" value="1"/>
</dbReference>
<keyword evidence="5" id="KW-0324">Glycolysis</keyword>
<gene>
    <name evidence="8" type="ORF">HNQ45_000236</name>
</gene>
<dbReference type="InterPro" id="IPR029061">
    <property type="entry name" value="THDP-binding"/>
</dbReference>
<proteinExistence type="predicted"/>
<dbReference type="GO" id="GO:0045252">
    <property type="term" value="C:oxoglutarate dehydrogenase complex"/>
    <property type="evidence" value="ECO:0007669"/>
    <property type="project" value="TreeGrafter"/>
</dbReference>
<dbReference type="Pfam" id="PF02779">
    <property type="entry name" value="Transket_pyr"/>
    <property type="match status" value="1"/>
</dbReference>
<organism evidence="8 9">
    <name type="scientific">Nosocomiicoccus ampullae</name>
    <dbReference type="NCBI Taxonomy" id="489910"/>
    <lineage>
        <taxon>Bacteria</taxon>
        <taxon>Bacillati</taxon>
        <taxon>Bacillota</taxon>
        <taxon>Bacilli</taxon>
        <taxon>Bacillales</taxon>
        <taxon>Staphylococcaceae</taxon>
        <taxon>Nosocomiicoccus</taxon>
    </lineage>
</organism>
<keyword evidence="3 8" id="KW-0560">Oxidoreductase</keyword>
<dbReference type="NCBIfam" id="NF008907">
    <property type="entry name" value="PRK12270.1"/>
    <property type="match status" value="1"/>
</dbReference>
<dbReference type="NCBIfam" id="TIGR00239">
    <property type="entry name" value="2oxo_dh_E1"/>
    <property type="match status" value="1"/>
</dbReference>
<dbReference type="Proteomes" id="UP000579136">
    <property type="component" value="Unassembled WGS sequence"/>
</dbReference>
<keyword evidence="9" id="KW-1185">Reference proteome</keyword>
<evidence type="ECO:0000313" key="8">
    <source>
        <dbReference type="EMBL" id="MBB5175378.1"/>
    </source>
</evidence>
<dbReference type="GO" id="GO:0006099">
    <property type="term" value="P:tricarboxylic acid cycle"/>
    <property type="evidence" value="ECO:0007669"/>
    <property type="project" value="TreeGrafter"/>
</dbReference>
<dbReference type="EC" id="1.2.4.2" evidence="2"/>
<evidence type="ECO:0000256" key="4">
    <source>
        <dbReference type="ARBA" id="ARBA00023052"/>
    </source>
</evidence>
<name>A0A9Q2HE70_9STAP</name>
<dbReference type="Gene3D" id="3.40.50.970">
    <property type="match status" value="1"/>
</dbReference>
<dbReference type="GO" id="GO:0030976">
    <property type="term" value="F:thiamine pyrophosphate binding"/>
    <property type="evidence" value="ECO:0007669"/>
    <property type="project" value="InterPro"/>
</dbReference>
<evidence type="ECO:0000256" key="5">
    <source>
        <dbReference type="ARBA" id="ARBA00023152"/>
    </source>
</evidence>
<dbReference type="PANTHER" id="PTHR23152">
    <property type="entry name" value="2-OXOGLUTARATE DEHYDROGENASE"/>
    <property type="match status" value="1"/>
</dbReference>
<accession>A0A9Q2HE70</accession>
<dbReference type="InterPro" id="IPR001017">
    <property type="entry name" value="DH_E1"/>
</dbReference>
<protein>
    <recommendedName>
        <fullName evidence="2">oxoglutarate dehydrogenase (succinyl-transferring)</fullName>
        <ecNumber evidence="2">1.2.4.2</ecNumber>
    </recommendedName>
</protein>
<dbReference type="GO" id="GO:0005829">
    <property type="term" value="C:cytosol"/>
    <property type="evidence" value="ECO:0007669"/>
    <property type="project" value="TreeGrafter"/>
</dbReference>
<comment type="caution">
    <text evidence="8">The sequence shown here is derived from an EMBL/GenBank/DDBJ whole genome shotgun (WGS) entry which is preliminary data.</text>
</comment>
<evidence type="ECO:0000256" key="1">
    <source>
        <dbReference type="ARBA" id="ARBA00001964"/>
    </source>
</evidence>
<dbReference type="Gene3D" id="3.40.50.11610">
    <property type="entry name" value="Multifunctional 2-oxoglutarate metabolism enzyme, C-terminal domain"/>
    <property type="match status" value="1"/>
</dbReference>
<reference evidence="8 9" key="1">
    <citation type="submission" date="2020-08" db="EMBL/GenBank/DDBJ databases">
        <title>Genomic Encyclopedia of Type Strains, Phase IV (KMG-IV): sequencing the most valuable type-strain genomes for metagenomic binning, comparative biology and taxonomic classification.</title>
        <authorList>
            <person name="Goeker M."/>
        </authorList>
    </citation>
    <scope>NUCLEOTIDE SEQUENCE [LARGE SCALE GENOMIC DNA]</scope>
    <source>
        <strain evidence="8 9">DSM 19163</strain>
    </source>
</reference>
<dbReference type="InterPro" id="IPR031717">
    <property type="entry name" value="ODO-1/KGD_C"/>
</dbReference>
<dbReference type="GO" id="GO:0004591">
    <property type="term" value="F:oxoglutarate dehydrogenase (succinyl-transferring) activity"/>
    <property type="evidence" value="ECO:0007669"/>
    <property type="project" value="UniProtKB-EC"/>
</dbReference>
<dbReference type="GO" id="GO:0006096">
    <property type="term" value="P:glycolytic process"/>
    <property type="evidence" value="ECO:0007669"/>
    <property type="project" value="UniProtKB-KW"/>
</dbReference>
<dbReference type="PIRSF" id="PIRSF000157">
    <property type="entry name" value="Oxoglu_dh_E1"/>
    <property type="match status" value="1"/>
</dbReference>
<dbReference type="Gene3D" id="3.40.50.12470">
    <property type="match status" value="1"/>
</dbReference>
<dbReference type="InterPro" id="IPR042179">
    <property type="entry name" value="KGD_C_sf"/>
</dbReference>
<evidence type="ECO:0000313" key="9">
    <source>
        <dbReference type="Proteomes" id="UP000579136"/>
    </source>
</evidence>
<dbReference type="CDD" id="cd02016">
    <property type="entry name" value="TPP_E1_OGDC_like"/>
    <property type="match status" value="1"/>
</dbReference>
<dbReference type="EMBL" id="JACHHF010000001">
    <property type="protein sequence ID" value="MBB5175378.1"/>
    <property type="molecule type" value="Genomic_DNA"/>
</dbReference>
<evidence type="ECO:0000259" key="7">
    <source>
        <dbReference type="SMART" id="SM00861"/>
    </source>
</evidence>
<evidence type="ECO:0000256" key="6">
    <source>
        <dbReference type="ARBA" id="ARBA00051911"/>
    </source>
</evidence>
<dbReference type="InterPro" id="IPR005475">
    <property type="entry name" value="Transketolase-like_Pyr-bd"/>
</dbReference>
<dbReference type="SUPFAM" id="SSF52518">
    <property type="entry name" value="Thiamin diphosphate-binding fold (THDP-binding)"/>
    <property type="match status" value="2"/>
</dbReference>
<dbReference type="InterPro" id="IPR011603">
    <property type="entry name" value="2oxoglutarate_DH_E1"/>
</dbReference>
<dbReference type="RefSeq" id="WP_183672805.1">
    <property type="nucleotide sequence ID" value="NZ_CBCRYX010000003.1"/>
</dbReference>
<feature type="domain" description="Transketolase-like pyrimidine-binding" evidence="7">
    <location>
        <begin position="585"/>
        <end position="781"/>
    </location>
</feature>
<evidence type="ECO:0000256" key="3">
    <source>
        <dbReference type="ARBA" id="ARBA00023002"/>
    </source>
</evidence>
<keyword evidence="4" id="KW-0786">Thiamine pyrophosphate</keyword>
<dbReference type="FunFam" id="3.40.50.970:FF:000036">
    <property type="entry name" value="2-oxoglutarate dehydrogenase E1 component"/>
    <property type="match status" value="1"/>
</dbReference>
<dbReference type="SMART" id="SM00861">
    <property type="entry name" value="Transket_pyr"/>
    <property type="match status" value="1"/>
</dbReference>
<dbReference type="Pfam" id="PF00676">
    <property type="entry name" value="E1_dh"/>
    <property type="match status" value="1"/>
</dbReference>
<dbReference type="AlphaFoldDB" id="A0A9Q2HE70"/>